<gene>
    <name evidence="2" type="ORF">CBF29_05650</name>
</gene>
<evidence type="ECO:0000313" key="2">
    <source>
        <dbReference type="EMBL" id="RSU12613.1"/>
    </source>
</evidence>
<feature type="transmembrane region" description="Helical" evidence="1">
    <location>
        <begin position="15"/>
        <end position="37"/>
    </location>
</feature>
<keyword evidence="2" id="KW-0804">Transcription</keyword>
<comment type="caution">
    <text evidence="2">The sequence shown here is derived from an EMBL/GenBank/DDBJ whole genome shotgun (WGS) entry which is preliminary data.</text>
</comment>
<name>A0A430AX39_9ENTE</name>
<proteinExistence type="predicted"/>
<reference evidence="2 3" key="1">
    <citation type="submission" date="2017-05" db="EMBL/GenBank/DDBJ databases">
        <title>Vagococcus spp. assemblies.</title>
        <authorList>
            <person name="Gulvik C.A."/>
        </authorList>
    </citation>
    <scope>NUCLEOTIDE SEQUENCE [LARGE SCALE GENOMIC DNA]</scope>
    <source>
        <strain evidence="2 3">CCUG 51432</strain>
    </source>
</reference>
<keyword evidence="2" id="KW-0240">DNA-directed RNA polymerase</keyword>
<dbReference type="Pfam" id="PF11772">
    <property type="entry name" value="EpuA"/>
    <property type="match status" value="1"/>
</dbReference>
<keyword evidence="1" id="KW-1133">Transmembrane helix</keyword>
<dbReference type="AlphaFoldDB" id="A0A430AX39"/>
<organism evidence="2 3">
    <name type="scientific">Vagococcus elongatus</name>
    <dbReference type="NCBI Taxonomy" id="180344"/>
    <lineage>
        <taxon>Bacteria</taxon>
        <taxon>Bacillati</taxon>
        <taxon>Bacillota</taxon>
        <taxon>Bacilli</taxon>
        <taxon>Lactobacillales</taxon>
        <taxon>Enterococcaceae</taxon>
        <taxon>Vagococcus</taxon>
    </lineage>
</organism>
<sequence length="60" mass="6763">MSDAWKHILIQLSKVLLFVLLLIILFYIGLMIGYGGIGDGKPTGVFDAQVWDHITDFLKK</sequence>
<keyword evidence="1" id="KW-0472">Membrane</keyword>
<dbReference type="GO" id="GO:0000428">
    <property type="term" value="C:DNA-directed RNA polymerase complex"/>
    <property type="evidence" value="ECO:0007669"/>
    <property type="project" value="UniProtKB-KW"/>
</dbReference>
<evidence type="ECO:0000313" key="3">
    <source>
        <dbReference type="Proteomes" id="UP000287605"/>
    </source>
</evidence>
<accession>A0A430AX39</accession>
<protein>
    <submittedName>
        <fullName evidence="2">DNA-directed RNA polymerase subunit beta</fullName>
    </submittedName>
</protein>
<keyword evidence="1" id="KW-0812">Transmembrane</keyword>
<dbReference type="EMBL" id="NGKA01000007">
    <property type="protein sequence ID" value="RSU12613.1"/>
    <property type="molecule type" value="Genomic_DNA"/>
</dbReference>
<dbReference type="RefSeq" id="WP_126808312.1">
    <property type="nucleotide sequence ID" value="NZ_NGKA01000007.1"/>
</dbReference>
<dbReference type="Proteomes" id="UP000287605">
    <property type="component" value="Unassembled WGS sequence"/>
</dbReference>
<dbReference type="InterPro" id="IPR024596">
    <property type="entry name" value="RNApol_su_b/EpuA"/>
</dbReference>
<keyword evidence="3" id="KW-1185">Reference proteome</keyword>
<evidence type="ECO:0000256" key="1">
    <source>
        <dbReference type="SAM" id="Phobius"/>
    </source>
</evidence>